<evidence type="ECO:0000256" key="3">
    <source>
        <dbReference type="SAM" id="Phobius"/>
    </source>
</evidence>
<accession>A0ABV1VHD3</accession>
<proteinExistence type="predicted"/>
<evidence type="ECO:0000256" key="1">
    <source>
        <dbReference type="ARBA" id="ARBA00022801"/>
    </source>
</evidence>
<dbReference type="InterPro" id="IPR005754">
    <property type="entry name" value="Sortase"/>
</dbReference>
<dbReference type="CDD" id="cd05829">
    <property type="entry name" value="Sortase_F"/>
    <property type="match status" value="1"/>
</dbReference>
<evidence type="ECO:0000313" key="4">
    <source>
        <dbReference type="EMBL" id="MER6905906.1"/>
    </source>
</evidence>
<dbReference type="InterPro" id="IPR042001">
    <property type="entry name" value="Sortase_F"/>
</dbReference>
<evidence type="ECO:0000313" key="5">
    <source>
        <dbReference type="Proteomes" id="UP001490330"/>
    </source>
</evidence>
<keyword evidence="3" id="KW-0472">Membrane</keyword>
<gene>
    <name evidence="4" type="ORF">ABT322_19455</name>
</gene>
<feature type="compositionally biased region" description="Low complexity" evidence="2">
    <location>
        <begin position="54"/>
        <end position="73"/>
    </location>
</feature>
<dbReference type="InterPro" id="IPR023365">
    <property type="entry name" value="Sortase_dom-sf"/>
</dbReference>
<comment type="caution">
    <text evidence="4">The sequence shown here is derived from an EMBL/GenBank/DDBJ whole genome shotgun (WGS) entry which is preliminary data.</text>
</comment>
<dbReference type="NCBIfam" id="NF033748">
    <property type="entry name" value="class_F_sortase"/>
    <property type="match status" value="1"/>
</dbReference>
<keyword evidence="5" id="KW-1185">Reference proteome</keyword>
<feature type="region of interest" description="Disordered" evidence="2">
    <location>
        <begin position="43"/>
        <end position="93"/>
    </location>
</feature>
<dbReference type="EMBL" id="JBEPCV010000018">
    <property type="protein sequence ID" value="MER6905906.1"/>
    <property type="molecule type" value="Genomic_DNA"/>
</dbReference>
<keyword evidence="3" id="KW-0812">Transmembrane</keyword>
<name>A0ABV1VHD3_9ACTN</name>
<keyword evidence="3" id="KW-1133">Transmembrane helix</keyword>
<dbReference type="SUPFAM" id="SSF63817">
    <property type="entry name" value="Sortase"/>
    <property type="match status" value="1"/>
</dbReference>
<dbReference type="RefSeq" id="WP_350716925.1">
    <property type="nucleotide sequence ID" value="NZ_JBEPCO010000005.1"/>
</dbReference>
<reference evidence="4 5" key="1">
    <citation type="submission" date="2024-06" db="EMBL/GenBank/DDBJ databases">
        <title>The Natural Products Discovery Center: Release of the First 8490 Sequenced Strains for Exploring Actinobacteria Biosynthetic Diversity.</title>
        <authorList>
            <person name="Kalkreuter E."/>
            <person name="Kautsar S.A."/>
            <person name="Yang D."/>
            <person name="Bader C.D."/>
            <person name="Teijaro C.N."/>
            <person name="Fluegel L."/>
            <person name="Davis C.M."/>
            <person name="Simpson J.R."/>
            <person name="Lauterbach L."/>
            <person name="Steele A.D."/>
            <person name="Gui C."/>
            <person name="Meng S."/>
            <person name="Li G."/>
            <person name="Viehrig K."/>
            <person name="Ye F."/>
            <person name="Su P."/>
            <person name="Kiefer A.F."/>
            <person name="Nichols A."/>
            <person name="Cepeda A.J."/>
            <person name="Yan W."/>
            <person name="Fan B."/>
            <person name="Jiang Y."/>
            <person name="Adhikari A."/>
            <person name="Zheng C.-J."/>
            <person name="Schuster L."/>
            <person name="Cowan T.M."/>
            <person name="Smanski M.J."/>
            <person name="Chevrette M.G."/>
            <person name="De Carvalho L.P.S."/>
            <person name="Shen B."/>
        </authorList>
    </citation>
    <scope>NUCLEOTIDE SEQUENCE [LARGE SCALE GENOMIC DNA]</scope>
    <source>
        <strain evidence="4 5">NPDC000632</strain>
    </source>
</reference>
<dbReference type="Proteomes" id="UP001490330">
    <property type="component" value="Unassembled WGS sequence"/>
</dbReference>
<dbReference type="Pfam" id="PF04203">
    <property type="entry name" value="Sortase"/>
    <property type="match status" value="1"/>
</dbReference>
<evidence type="ECO:0000256" key="2">
    <source>
        <dbReference type="SAM" id="MobiDB-lite"/>
    </source>
</evidence>
<feature type="transmembrane region" description="Helical" evidence="3">
    <location>
        <begin position="20"/>
        <end position="39"/>
    </location>
</feature>
<keyword evidence="1" id="KW-0378">Hydrolase</keyword>
<dbReference type="Gene3D" id="2.40.260.10">
    <property type="entry name" value="Sortase"/>
    <property type="match status" value="1"/>
</dbReference>
<sequence>MAVPPSSPAGDAPASSGSRGGWTLLCAVALLLLAMNLLGGHDTSADSSRPPLTPGAGASAPAVAGSAAEDPAGVDPPTPDPTTADRATDLPRSRPVRLLIPKISVDAPFTDLAIGENRQLQPPPPDDTNLVGWYAKGVSPGETGTSIIAGHVDTKTSAAVFARLDQLAEGDVFHVERADGRVASFVVDGLETYDKDDFPSSRVYGDADRPEVRLITCAGDYDRKVRDYTDNLVVFAHLT</sequence>
<organism evidence="4 5">
    <name type="scientific">Streptomyces flaveolus</name>
    <dbReference type="NCBI Taxonomy" id="67297"/>
    <lineage>
        <taxon>Bacteria</taxon>
        <taxon>Bacillati</taxon>
        <taxon>Actinomycetota</taxon>
        <taxon>Actinomycetes</taxon>
        <taxon>Kitasatosporales</taxon>
        <taxon>Streptomycetaceae</taxon>
        <taxon>Streptomyces</taxon>
    </lineage>
</organism>
<protein>
    <submittedName>
        <fullName evidence="4">Class F sortase</fullName>
    </submittedName>
</protein>